<dbReference type="eggNOG" id="KOG0435">
    <property type="taxonomic scope" value="Eukaryota"/>
</dbReference>
<dbReference type="GO" id="GO:0032543">
    <property type="term" value="P:mitochondrial translation"/>
    <property type="evidence" value="ECO:0007669"/>
    <property type="project" value="EnsemblFungi"/>
</dbReference>
<dbReference type="Gene3D" id="1.10.730.10">
    <property type="entry name" value="Isoleucyl-tRNA Synthetase, Domain 1"/>
    <property type="match status" value="1"/>
</dbReference>
<keyword evidence="8 11" id="KW-0030">Aminoacyl-tRNA synthetase</keyword>
<evidence type="ECO:0000259" key="12">
    <source>
        <dbReference type="Pfam" id="PF00133"/>
    </source>
</evidence>
<dbReference type="Pfam" id="PF13603">
    <property type="entry name" value="tRNA-synt_1_2"/>
    <property type="match status" value="1"/>
</dbReference>
<keyword evidence="6 11" id="KW-0067">ATP-binding</keyword>
<dbReference type="PANTHER" id="PTHR43740">
    <property type="entry name" value="LEUCYL-TRNA SYNTHETASE"/>
    <property type="match status" value="1"/>
</dbReference>
<dbReference type="PANTHER" id="PTHR43740:SF2">
    <property type="entry name" value="LEUCINE--TRNA LIGASE, MITOCHONDRIAL"/>
    <property type="match status" value="1"/>
</dbReference>
<dbReference type="GO" id="GO:0097157">
    <property type="term" value="F:pre-mRNA intronic binding"/>
    <property type="evidence" value="ECO:0007669"/>
    <property type="project" value="EnsemblFungi"/>
</dbReference>
<dbReference type="InterPro" id="IPR014729">
    <property type="entry name" value="Rossmann-like_a/b/a_fold"/>
</dbReference>
<evidence type="ECO:0000259" key="13">
    <source>
        <dbReference type="Pfam" id="PF09334"/>
    </source>
</evidence>
<dbReference type="InterPro" id="IPR001412">
    <property type="entry name" value="aa-tRNA-synth_I_CS"/>
</dbReference>
<dbReference type="KEGG" id="kaf:KAFR_0A06050"/>
<evidence type="ECO:0000256" key="3">
    <source>
        <dbReference type="ARBA" id="ARBA00013164"/>
    </source>
</evidence>
<dbReference type="Pfam" id="PF09334">
    <property type="entry name" value="tRNA-synt_1g"/>
    <property type="match status" value="1"/>
</dbReference>
<dbReference type="SUPFAM" id="SSF52374">
    <property type="entry name" value="Nucleotidylyl transferase"/>
    <property type="match status" value="1"/>
</dbReference>
<dbReference type="GO" id="GO:0002161">
    <property type="term" value="F:aminoacyl-tRNA deacylase activity"/>
    <property type="evidence" value="ECO:0007669"/>
    <property type="project" value="InterPro"/>
</dbReference>
<dbReference type="CDD" id="cd00812">
    <property type="entry name" value="LeuRS_core"/>
    <property type="match status" value="1"/>
</dbReference>
<dbReference type="GO" id="GO:0000372">
    <property type="term" value="P:Group I intron splicing"/>
    <property type="evidence" value="ECO:0007669"/>
    <property type="project" value="EnsemblFungi"/>
</dbReference>
<reference evidence="15 16" key="1">
    <citation type="journal article" date="2011" name="Proc. Natl. Acad. Sci. U.S.A.">
        <title>Evolutionary erosion of yeast sex chromosomes by mating-type switching accidents.</title>
        <authorList>
            <person name="Gordon J.L."/>
            <person name="Armisen D."/>
            <person name="Proux-Wera E."/>
            <person name="Oheigeartaigh S.S."/>
            <person name="Byrne K.P."/>
            <person name="Wolfe K.H."/>
        </authorList>
    </citation>
    <scope>NUCLEOTIDE SEQUENCE [LARGE SCALE GENOMIC DNA]</scope>
    <source>
        <strain evidence="16">ATCC 22294 / BCRC 22015 / CBS 2517 / CECT 1963 / NBRC 1671 / NRRL Y-8276</strain>
    </source>
</reference>
<dbReference type="PRINTS" id="PR00985">
    <property type="entry name" value="TRNASYNTHLEU"/>
</dbReference>
<evidence type="ECO:0000313" key="16">
    <source>
        <dbReference type="Proteomes" id="UP000005220"/>
    </source>
</evidence>
<evidence type="ECO:0000256" key="2">
    <source>
        <dbReference type="ARBA" id="ARBA00005594"/>
    </source>
</evidence>
<evidence type="ECO:0000259" key="14">
    <source>
        <dbReference type="Pfam" id="PF13603"/>
    </source>
</evidence>
<protein>
    <recommendedName>
        <fullName evidence="3">leucine--tRNA ligase</fullName>
        <ecNumber evidence="3">6.1.1.4</ecNumber>
    </recommendedName>
    <alternativeName>
        <fullName evidence="9">Leucyl-tRNA synthetase</fullName>
    </alternativeName>
</protein>
<dbReference type="OrthoDB" id="15954at2759"/>
<dbReference type="SUPFAM" id="SSF47323">
    <property type="entry name" value="Anticodon-binding domain of a subclass of class I aminoacyl-tRNA synthetases"/>
    <property type="match status" value="1"/>
</dbReference>
<dbReference type="FunFam" id="3.40.50.620:FF:000100">
    <property type="entry name" value="probable leucine--tRNA ligase, mitochondrial"/>
    <property type="match status" value="1"/>
</dbReference>
<dbReference type="STRING" id="1071382.H2ANU0"/>
<organism evidence="15 16">
    <name type="scientific">Kazachstania africana (strain ATCC 22294 / BCRC 22015 / CBS 2517 / CECT 1963 / NBRC 1671 / NRRL Y-8276)</name>
    <name type="common">Yeast</name>
    <name type="synonym">Kluyveromyces africanus</name>
    <dbReference type="NCBI Taxonomy" id="1071382"/>
    <lineage>
        <taxon>Eukaryota</taxon>
        <taxon>Fungi</taxon>
        <taxon>Dikarya</taxon>
        <taxon>Ascomycota</taxon>
        <taxon>Saccharomycotina</taxon>
        <taxon>Saccharomycetes</taxon>
        <taxon>Saccharomycetales</taxon>
        <taxon>Saccharomycetaceae</taxon>
        <taxon>Kazachstania</taxon>
    </lineage>
</organism>
<dbReference type="Pfam" id="PF00133">
    <property type="entry name" value="tRNA-synt_1"/>
    <property type="match status" value="1"/>
</dbReference>
<evidence type="ECO:0000256" key="9">
    <source>
        <dbReference type="ARBA" id="ARBA00030520"/>
    </source>
</evidence>
<gene>
    <name evidence="15" type="primary">KAFR0A06050</name>
    <name evidence="15" type="ORF">KAFR_0A06050</name>
</gene>
<dbReference type="Gene3D" id="3.40.50.620">
    <property type="entry name" value="HUPs"/>
    <property type="match status" value="2"/>
</dbReference>
<feature type="domain" description="Methionyl/Leucyl tRNA synthetase" evidence="13">
    <location>
        <begin position="53"/>
        <end position="189"/>
    </location>
</feature>
<dbReference type="NCBIfam" id="TIGR00396">
    <property type="entry name" value="leuS_bact"/>
    <property type="match status" value="1"/>
</dbReference>
<dbReference type="InterPro" id="IPR015413">
    <property type="entry name" value="Methionyl/Leucyl_tRNA_Synth"/>
</dbReference>
<comment type="subcellular location">
    <subcellularLocation>
        <location evidence="1">Mitochondrion matrix</location>
    </subcellularLocation>
</comment>
<evidence type="ECO:0000256" key="4">
    <source>
        <dbReference type="ARBA" id="ARBA00022598"/>
    </source>
</evidence>
<comment type="similarity">
    <text evidence="2 11">Belongs to the class-I aminoacyl-tRNA synthetase family.</text>
</comment>
<dbReference type="GO" id="GO:0006429">
    <property type="term" value="P:leucyl-tRNA aminoacylation"/>
    <property type="evidence" value="ECO:0007669"/>
    <property type="project" value="EnsemblFungi"/>
</dbReference>
<dbReference type="FunFam" id="3.40.50.620:FF:000003">
    <property type="entry name" value="Leucine--tRNA ligase"/>
    <property type="match status" value="1"/>
</dbReference>
<name>H2ANU0_KAZAF</name>
<keyword evidence="16" id="KW-1185">Reference proteome</keyword>
<evidence type="ECO:0000256" key="5">
    <source>
        <dbReference type="ARBA" id="ARBA00022741"/>
    </source>
</evidence>
<dbReference type="RefSeq" id="XP_003955175.1">
    <property type="nucleotide sequence ID" value="XM_003955126.1"/>
</dbReference>
<evidence type="ECO:0000256" key="10">
    <source>
        <dbReference type="ARBA" id="ARBA00047469"/>
    </source>
</evidence>
<dbReference type="GO" id="GO:0005524">
    <property type="term" value="F:ATP binding"/>
    <property type="evidence" value="ECO:0007669"/>
    <property type="project" value="UniProtKB-KW"/>
</dbReference>
<dbReference type="FunFam" id="1.10.730.10:FF:000002">
    <property type="entry name" value="Leucine--tRNA ligase"/>
    <property type="match status" value="1"/>
</dbReference>
<dbReference type="FunCoup" id="H2ANU0">
    <property type="interactions" value="567"/>
</dbReference>
<dbReference type="PROSITE" id="PS00178">
    <property type="entry name" value="AA_TRNA_LIGASE_I"/>
    <property type="match status" value="1"/>
</dbReference>
<dbReference type="InParanoid" id="H2ANU0"/>
<keyword evidence="7 11" id="KW-0648">Protein biosynthesis</keyword>
<dbReference type="GO" id="GO:0005759">
    <property type="term" value="C:mitochondrial matrix"/>
    <property type="evidence" value="ECO:0007669"/>
    <property type="project" value="UniProtKB-SubCell"/>
</dbReference>
<evidence type="ECO:0000256" key="11">
    <source>
        <dbReference type="RuleBase" id="RU363035"/>
    </source>
</evidence>
<dbReference type="GO" id="GO:0006397">
    <property type="term" value="P:mRNA processing"/>
    <property type="evidence" value="ECO:0007669"/>
    <property type="project" value="EnsemblFungi"/>
</dbReference>
<dbReference type="EC" id="6.1.1.4" evidence="3"/>
<dbReference type="InterPro" id="IPR002302">
    <property type="entry name" value="Leu-tRNA-ligase"/>
</dbReference>
<keyword evidence="5 11" id="KW-0547">Nucleotide-binding</keyword>
<feature type="domain" description="Leucyl-tRNA synthetase editing" evidence="14">
    <location>
        <begin position="239"/>
        <end position="429"/>
    </location>
</feature>
<dbReference type="GeneID" id="13886494"/>
<dbReference type="GO" id="GO:0004823">
    <property type="term" value="F:leucine-tRNA ligase activity"/>
    <property type="evidence" value="ECO:0007669"/>
    <property type="project" value="UniProtKB-EC"/>
</dbReference>
<proteinExistence type="inferred from homology"/>
<dbReference type="EMBL" id="HE650821">
    <property type="protein sequence ID" value="CCF56040.1"/>
    <property type="molecule type" value="Genomic_DNA"/>
</dbReference>
<feature type="domain" description="Aminoacyl-tRNA synthetase class Ia" evidence="12">
    <location>
        <begin position="444"/>
        <end position="605"/>
    </location>
</feature>
<sequence length="907" mass="104428">MASPSAGVSRSRINALSKRLIKLGEKWKTTTLNGPALSIDNINLVRHRPERMYILSMFPYPSGNLHMGHLRVYVISDSLNRFYRQRGHKVIHPMGWDAFGLPAENAAIERGIHPNTWTRTNIKAMKEQMNNMLGNFDWDREITTCDPEYYKFTQWIFLKLFENGLAYRKEGEINWDPVDKTVLANEQVDINGRSWRSGALVQKKLLNQWYLGITKFSKELRNDLNYLKKWPSKVKAMQRNWIGQSERANIKFDTTEEFLPSIWVSTTRAETIFSVQYVVLSLKHPISQHFTKSEKALQEFIRKCPTLPEDTKEGFLLPGIKAINPITKEAVPIFVAPYVVEPFDADKKEVGAAVMGVPAHDKRDFAFWNKNMPNEPIISCVQPIEIMDGSVEVGSEISLPFESSEGILTSVAGSFAGMYTERARNEITALLKSKNQGNFEVKYRLRDWLISRQRYWGAPIPIIYCDNCGAVPVPEKDLPVLLPDVKELSGKGGNPLSKIPEFIDTKCPSCGGDARRETDTMDTFIDSSWYYFRYLDPHNSTLPFNYEKASEGMPVDIYIGGVEHAVLHLLYSRFITKFLNSINAVDLSKTNAEPFHYLVTQGMVHGKTFVDPQTGRFLKPEEVEEKDSGVIMKTTGAAPLISYEKMSKSKYNGADPNACIAMHGPDATRAHILFQSPIEDVLRWDEEKIVGVERWLQRVIKLSQDFSAFGTFTSDFATPEDMNEEEVKFHNDMQKYLGSVTKSFEKYLSLNTVISDYMKITNLIENAKNKEKVSKELLMLNLRKFISILYPIVPSITEEAAEIIKSSQSGLKNWNHYEWPHIEKVTEWKYKHYQVVINGRVKFIYTDEKDLFKKGREYVYERLLLDTEGKKYLANRTYDKMILKYNVISFVFKKKKMPKQDERKIYF</sequence>
<dbReference type="HOGENOM" id="CLU_004427_2_0_1"/>
<evidence type="ECO:0000313" key="15">
    <source>
        <dbReference type="EMBL" id="CCF56040.1"/>
    </source>
</evidence>
<accession>H2ANU0</accession>
<evidence type="ECO:0000256" key="7">
    <source>
        <dbReference type="ARBA" id="ARBA00022917"/>
    </source>
</evidence>
<keyword evidence="4 11" id="KW-0436">Ligase</keyword>
<evidence type="ECO:0000256" key="6">
    <source>
        <dbReference type="ARBA" id="ARBA00022840"/>
    </source>
</evidence>
<dbReference type="InterPro" id="IPR025709">
    <property type="entry name" value="Leu_tRNA-synth_edit"/>
</dbReference>
<dbReference type="InterPro" id="IPR002300">
    <property type="entry name" value="aa-tRNA-synth_Ia"/>
</dbReference>
<evidence type="ECO:0000256" key="8">
    <source>
        <dbReference type="ARBA" id="ARBA00023146"/>
    </source>
</evidence>
<comment type="catalytic activity">
    <reaction evidence="10">
        <text>tRNA(Leu) + L-leucine + ATP = L-leucyl-tRNA(Leu) + AMP + diphosphate</text>
        <dbReference type="Rhea" id="RHEA:11688"/>
        <dbReference type="Rhea" id="RHEA-COMP:9613"/>
        <dbReference type="Rhea" id="RHEA-COMP:9622"/>
        <dbReference type="ChEBI" id="CHEBI:30616"/>
        <dbReference type="ChEBI" id="CHEBI:33019"/>
        <dbReference type="ChEBI" id="CHEBI:57427"/>
        <dbReference type="ChEBI" id="CHEBI:78442"/>
        <dbReference type="ChEBI" id="CHEBI:78494"/>
        <dbReference type="ChEBI" id="CHEBI:456215"/>
        <dbReference type="EC" id="6.1.1.4"/>
    </reaction>
</comment>
<dbReference type="SUPFAM" id="SSF50677">
    <property type="entry name" value="ValRS/IleRS/LeuRS editing domain"/>
    <property type="match status" value="1"/>
</dbReference>
<evidence type="ECO:0000256" key="1">
    <source>
        <dbReference type="ARBA" id="ARBA00004305"/>
    </source>
</evidence>
<dbReference type="Proteomes" id="UP000005220">
    <property type="component" value="Chromosome 1"/>
</dbReference>
<dbReference type="AlphaFoldDB" id="H2ANU0"/>
<dbReference type="InterPro" id="IPR009080">
    <property type="entry name" value="tRNAsynth_Ia_anticodon-bd"/>
</dbReference>
<dbReference type="InterPro" id="IPR009008">
    <property type="entry name" value="Val/Leu/Ile-tRNA-synth_edit"/>
</dbReference>